<evidence type="ECO:0000313" key="5">
    <source>
        <dbReference type="Proteomes" id="UP000580250"/>
    </source>
</evidence>
<name>A0A6V7WNC1_MELEN</name>
<feature type="region of interest" description="Disordered" evidence="1">
    <location>
        <begin position="434"/>
        <end position="455"/>
    </location>
</feature>
<feature type="chain" id="PRO_5027979822" evidence="3">
    <location>
        <begin position="21"/>
        <end position="455"/>
    </location>
</feature>
<feature type="transmembrane region" description="Helical" evidence="2">
    <location>
        <begin position="360"/>
        <end position="384"/>
    </location>
</feature>
<dbReference type="InterPro" id="IPR019169">
    <property type="entry name" value="Transmembrane_26"/>
</dbReference>
<keyword evidence="2" id="KW-0812">Transmembrane</keyword>
<feature type="transmembrane region" description="Helical" evidence="2">
    <location>
        <begin position="277"/>
        <end position="297"/>
    </location>
</feature>
<evidence type="ECO:0000256" key="2">
    <source>
        <dbReference type="SAM" id="Phobius"/>
    </source>
</evidence>
<dbReference type="PANTHER" id="PTHR22168">
    <property type="entry name" value="TMEM26 PROTEIN"/>
    <property type="match status" value="1"/>
</dbReference>
<evidence type="ECO:0000313" key="4">
    <source>
        <dbReference type="EMBL" id="CAD2188476.1"/>
    </source>
</evidence>
<feature type="transmembrane region" description="Helical" evidence="2">
    <location>
        <begin position="244"/>
        <end position="265"/>
    </location>
</feature>
<proteinExistence type="predicted"/>
<keyword evidence="3" id="KW-0732">Signal</keyword>
<comment type="caution">
    <text evidence="4">The sequence shown here is derived from an EMBL/GenBank/DDBJ whole genome shotgun (WGS) entry which is preliminary data.</text>
</comment>
<sequence length="455" mass="50626">MTLLNIFSLIFKWFYFSGSGLEQQTGSGPRRESRSGSGAGLEKGGEASSGAEQRKSTGHAQMAPRRESRSKESISGTAAPKQRKSVASTSAALNSSTVRHSTTGGHRSSNFSSDLMFQSSSTSLLSNVLRALTVRILLMSHSIFCIWAAAELRADNSIWAFSLIAFCLIGEGFYAVIVRAGDEPRLFSFAVSIYLSATIPPIWIMLSSLCDYTLNSPTINLPNNYSSPLVSLGLQPNFLPNEGIILPQILTYTLFLVLIIARWMLPRFELNREELSQILLAYMAITTDILEFAGLLNRSTVCSDSSLKMSILSAFALSLIQFAFILTASRSRKMRIAVATKILLSTNRHDFRQAFFDLDIWSLLISLACQDLPFLIVRLIVLGWLWEADFALILFISKNILIILLEIYRIYVLINDRYRNPEVSARSLLDEKRQSMAIPQQTGNTRTSRAAKESQ</sequence>
<dbReference type="EMBL" id="CAJEWN010000694">
    <property type="protein sequence ID" value="CAD2188476.1"/>
    <property type="molecule type" value="Genomic_DNA"/>
</dbReference>
<evidence type="ECO:0000256" key="3">
    <source>
        <dbReference type="SAM" id="SignalP"/>
    </source>
</evidence>
<gene>
    <name evidence="4" type="ORF">MENT_LOCUS41129</name>
</gene>
<feature type="transmembrane region" description="Helical" evidence="2">
    <location>
        <begin position="390"/>
        <end position="411"/>
    </location>
</feature>
<feature type="compositionally biased region" description="Polar residues" evidence="1">
    <location>
        <begin position="437"/>
        <end position="448"/>
    </location>
</feature>
<feature type="signal peptide" evidence="3">
    <location>
        <begin position="1"/>
        <end position="20"/>
    </location>
</feature>
<accession>A0A6V7WNC1</accession>
<reference evidence="4 5" key="1">
    <citation type="submission" date="2020-08" db="EMBL/GenBank/DDBJ databases">
        <authorList>
            <person name="Koutsovoulos G."/>
            <person name="Danchin GJ E."/>
        </authorList>
    </citation>
    <scope>NUCLEOTIDE SEQUENCE [LARGE SCALE GENOMIC DNA]</scope>
</reference>
<dbReference type="PANTHER" id="PTHR22168:SF8">
    <property type="entry name" value="TRANSMEMBRANE PROTEIN 26"/>
    <property type="match status" value="1"/>
</dbReference>
<keyword evidence="2" id="KW-0472">Membrane</keyword>
<feature type="transmembrane region" description="Helical" evidence="2">
    <location>
        <begin position="156"/>
        <end position="177"/>
    </location>
</feature>
<feature type="transmembrane region" description="Helical" evidence="2">
    <location>
        <begin position="186"/>
        <end position="206"/>
    </location>
</feature>
<dbReference type="OrthoDB" id="10042902at2759"/>
<protein>
    <submittedName>
        <fullName evidence="4">Uncharacterized protein</fullName>
    </submittedName>
</protein>
<keyword evidence="2" id="KW-1133">Transmembrane helix</keyword>
<feature type="region of interest" description="Disordered" evidence="1">
    <location>
        <begin position="22"/>
        <end position="107"/>
    </location>
</feature>
<dbReference type="Pfam" id="PF09772">
    <property type="entry name" value="Tmem26"/>
    <property type="match status" value="1"/>
</dbReference>
<feature type="compositionally biased region" description="Polar residues" evidence="1">
    <location>
        <begin position="85"/>
        <end position="107"/>
    </location>
</feature>
<dbReference type="AlphaFoldDB" id="A0A6V7WNC1"/>
<evidence type="ECO:0000256" key="1">
    <source>
        <dbReference type="SAM" id="MobiDB-lite"/>
    </source>
</evidence>
<organism evidence="4 5">
    <name type="scientific">Meloidogyne enterolobii</name>
    <name type="common">Root-knot nematode worm</name>
    <name type="synonym">Meloidogyne mayaguensis</name>
    <dbReference type="NCBI Taxonomy" id="390850"/>
    <lineage>
        <taxon>Eukaryota</taxon>
        <taxon>Metazoa</taxon>
        <taxon>Ecdysozoa</taxon>
        <taxon>Nematoda</taxon>
        <taxon>Chromadorea</taxon>
        <taxon>Rhabditida</taxon>
        <taxon>Tylenchina</taxon>
        <taxon>Tylenchomorpha</taxon>
        <taxon>Tylenchoidea</taxon>
        <taxon>Meloidogynidae</taxon>
        <taxon>Meloidogyninae</taxon>
        <taxon>Meloidogyne</taxon>
    </lineage>
</organism>
<feature type="transmembrane region" description="Helical" evidence="2">
    <location>
        <begin position="309"/>
        <end position="328"/>
    </location>
</feature>
<dbReference type="Proteomes" id="UP000580250">
    <property type="component" value="Unassembled WGS sequence"/>
</dbReference>